<evidence type="ECO:0000256" key="1">
    <source>
        <dbReference type="SAM" id="MobiDB-lite"/>
    </source>
</evidence>
<keyword evidence="3" id="KW-1185">Reference proteome</keyword>
<organism evidence="2 3">
    <name type="scientific">Brachionus plicatilis</name>
    <name type="common">Marine rotifer</name>
    <name type="synonym">Brachionus muelleri</name>
    <dbReference type="NCBI Taxonomy" id="10195"/>
    <lineage>
        <taxon>Eukaryota</taxon>
        <taxon>Metazoa</taxon>
        <taxon>Spiralia</taxon>
        <taxon>Gnathifera</taxon>
        <taxon>Rotifera</taxon>
        <taxon>Eurotatoria</taxon>
        <taxon>Monogononta</taxon>
        <taxon>Pseudotrocha</taxon>
        <taxon>Ploima</taxon>
        <taxon>Brachionidae</taxon>
        <taxon>Brachionus</taxon>
    </lineage>
</organism>
<sequence>MDISQGQLRIRQKFQGLINFQNLAFNFLSPRIDYDKAIHLTTKHQFITNGGYCKTNQKILGDLSPMASIIAAATALAAAGKQMAPASYLNSYQMNAPASQTHAQNGLSFFQSEQMAAIAAAYKSVYTQSNNTINQPNYLAKYMALYYNKPIEFIQRMVSEQGEGCGGGPPSSFNQAANFSSAQLNQKLAAMRYHPYAKNETHGFVFCPKIVHKNSRSPSPSGSCAERSSPIEPVQSPNIDINSSVSTTFKYNNKLGFSSGDEDQKK</sequence>
<dbReference type="Proteomes" id="UP000276133">
    <property type="component" value="Unassembled WGS sequence"/>
</dbReference>
<dbReference type="EMBL" id="REGN01010531">
    <property type="protein sequence ID" value="RMZ98837.1"/>
    <property type="molecule type" value="Genomic_DNA"/>
</dbReference>
<protein>
    <submittedName>
        <fullName evidence="2">Uncharacterized protein</fullName>
    </submittedName>
</protein>
<gene>
    <name evidence="2" type="ORF">BpHYR1_020579</name>
</gene>
<proteinExistence type="predicted"/>
<name>A0A3M7PJH7_BRAPC</name>
<evidence type="ECO:0000313" key="2">
    <source>
        <dbReference type="EMBL" id="RMZ98837.1"/>
    </source>
</evidence>
<dbReference type="AlphaFoldDB" id="A0A3M7PJH7"/>
<evidence type="ECO:0000313" key="3">
    <source>
        <dbReference type="Proteomes" id="UP000276133"/>
    </source>
</evidence>
<comment type="caution">
    <text evidence="2">The sequence shown here is derived from an EMBL/GenBank/DDBJ whole genome shotgun (WGS) entry which is preliminary data.</text>
</comment>
<accession>A0A3M7PJH7</accession>
<feature type="region of interest" description="Disordered" evidence="1">
    <location>
        <begin position="215"/>
        <end position="243"/>
    </location>
</feature>
<reference evidence="2 3" key="1">
    <citation type="journal article" date="2018" name="Sci. Rep.">
        <title>Genomic signatures of local adaptation to the degree of environmental predictability in rotifers.</title>
        <authorList>
            <person name="Franch-Gras L."/>
            <person name="Hahn C."/>
            <person name="Garcia-Roger E.M."/>
            <person name="Carmona M.J."/>
            <person name="Serra M."/>
            <person name="Gomez A."/>
        </authorList>
    </citation>
    <scope>NUCLEOTIDE SEQUENCE [LARGE SCALE GENOMIC DNA]</scope>
    <source>
        <strain evidence="2">HYR1</strain>
    </source>
</reference>